<proteinExistence type="inferred from homology"/>
<dbReference type="Gene3D" id="3.30.470.30">
    <property type="entry name" value="DNA ligase/mRNA capping enzyme"/>
    <property type="match status" value="1"/>
</dbReference>
<dbReference type="Gene3D" id="1.10.287.890">
    <property type="entry name" value="Crystal structure of tRNA isopentenylpyrophosphate transferase (bh2366) domain"/>
    <property type="match status" value="1"/>
</dbReference>
<comment type="subcellular location">
    <subcellularLocation>
        <location evidence="1">Secreted</location>
        <location evidence="1">Extracellular space</location>
    </subcellularLocation>
</comment>
<comment type="similarity">
    <text evidence="3">Belongs to the peptidase A1 family.</text>
</comment>
<accession>A0AA86SEP1</accession>
<keyword evidence="10" id="KW-0547">Nucleotide-binding</keyword>
<dbReference type="PROSITE" id="PS51767">
    <property type="entry name" value="PEPTIDASE_A1"/>
    <property type="match status" value="1"/>
</dbReference>
<dbReference type="InterPro" id="IPR001339">
    <property type="entry name" value="mRNA_cap_enzyme_adenylation"/>
</dbReference>
<dbReference type="CDD" id="cd07895">
    <property type="entry name" value="Adenylation_mRNA_capping"/>
    <property type="match status" value="1"/>
</dbReference>
<dbReference type="InterPro" id="IPR032861">
    <property type="entry name" value="TAXi_N"/>
</dbReference>
<dbReference type="GO" id="GO:0009691">
    <property type="term" value="P:cytokinin biosynthetic process"/>
    <property type="evidence" value="ECO:0007669"/>
    <property type="project" value="UniProtKB-KW"/>
</dbReference>
<keyword evidence="13" id="KW-0506">mRNA capping</keyword>
<dbReference type="Pfam" id="PF14541">
    <property type="entry name" value="TAXi_C"/>
    <property type="match status" value="1"/>
</dbReference>
<dbReference type="SUPFAM" id="SSF50249">
    <property type="entry name" value="Nucleic acid-binding proteins"/>
    <property type="match status" value="1"/>
</dbReference>
<evidence type="ECO:0000256" key="12">
    <source>
        <dbReference type="ARBA" id="ARBA00022946"/>
    </source>
</evidence>
<dbReference type="Proteomes" id="UP001189624">
    <property type="component" value="Chromosome 1"/>
</dbReference>
<evidence type="ECO:0000256" key="1">
    <source>
        <dbReference type="ARBA" id="ARBA00004239"/>
    </source>
</evidence>
<evidence type="ECO:0000313" key="21">
    <source>
        <dbReference type="Proteomes" id="UP001189624"/>
    </source>
</evidence>
<dbReference type="FunFam" id="3.30.470.30:FF:000005">
    <property type="entry name" value="mRNA capping enzyme, putative"/>
    <property type="match status" value="1"/>
</dbReference>
<comment type="similarity">
    <text evidence="2">Belongs to the IPP transferase family.</text>
</comment>
<evidence type="ECO:0000256" key="5">
    <source>
        <dbReference type="ARBA" id="ARBA00022664"/>
    </source>
</evidence>
<evidence type="ECO:0000256" key="14">
    <source>
        <dbReference type="ARBA" id="ARBA00023134"/>
    </source>
</evidence>
<dbReference type="PANTHER" id="PTHR10367:SF23">
    <property type="entry name" value="MRNA GUANYLYLTRANSFERASE"/>
    <property type="match status" value="1"/>
</dbReference>
<dbReference type="EMBL" id="OY731398">
    <property type="protein sequence ID" value="CAJ1905848.1"/>
    <property type="molecule type" value="Genomic_DNA"/>
</dbReference>
<dbReference type="Pfam" id="PF03919">
    <property type="entry name" value="mRNA_cap_C"/>
    <property type="match status" value="1"/>
</dbReference>
<evidence type="ECO:0000256" key="6">
    <source>
        <dbReference type="ARBA" id="ARBA00022679"/>
    </source>
</evidence>
<evidence type="ECO:0000256" key="9">
    <source>
        <dbReference type="ARBA" id="ARBA00022729"/>
    </source>
</evidence>
<comment type="catalytic activity">
    <reaction evidence="16">
        <text>dimethylallyl diphosphate + ADP = N(6)-(dimethylallyl)adenosine 5'-diphosphate + diphosphate</text>
        <dbReference type="Rhea" id="RHEA:36327"/>
        <dbReference type="ChEBI" id="CHEBI:33019"/>
        <dbReference type="ChEBI" id="CHEBI:57623"/>
        <dbReference type="ChEBI" id="CHEBI:73533"/>
        <dbReference type="ChEBI" id="CHEBI:456216"/>
        <dbReference type="EC" id="2.5.1.112"/>
    </reaction>
</comment>
<dbReference type="GO" id="GO:0006370">
    <property type="term" value="P:7-methylguanosine mRNA capping"/>
    <property type="evidence" value="ECO:0007669"/>
    <property type="project" value="UniProtKB-KW"/>
</dbReference>
<dbReference type="Gene3D" id="2.40.50.140">
    <property type="entry name" value="Nucleic acid-binding proteins"/>
    <property type="match status" value="1"/>
</dbReference>
<dbReference type="SUPFAM" id="SSF50630">
    <property type="entry name" value="Acid proteases"/>
    <property type="match status" value="1"/>
</dbReference>
<dbReference type="GO" id="GO:0052622">
    <property type="term" value="F:ATP/ADP dimethylallyltransferase activity"/>
    <property type="evidence" value="ECO:0007669"/>
    <property type="project" value="UniProtKB-EC"/>
</dbReference>
<dbReference type="InterPro" id="IPR033121">
    <property type="entry name" value="PEPTIDASE_A1"/>
</dbReference>
<dbReference type="Pfam" id="PF14543">
    <property type="entry name" value="TAXi_N"/>
    <property type="match status" value="1"/>
</dbReference>
<dbReference type="SUPFAM" id="SSF56091">
    <property type="entry name" value="DNA ligase/mRNA capping enzyme, catalytic domain"/>
    <property type="match status" value="1"/>
</dbReference>
<feature type="region of interest" description="Disordered" evidence="18">
    <location>
        <begin position="1"/>
        <end position="34"/>
    </location>
</feature>
<keyword evidence="14" id="KW-0342">GTP-binding</keyword>
<sequence length="1372" mass="155495">MSYHMNNEDTRRGLKRKPPYMDRGQERGPYNMNSRPYDRNMVPDGWFDCPAHGQKLGRIIPSKVPLGESFNDYIPNEKYTPTQAIHQQRVLGRELGLVIDLTNTTRYYPLSDWTKEGIGHVKIRCRGKDAVPDDDSVKKFCDECLISYWRFYDLYLLDIRFRFKIFAPKEKMKRNIYLYIAPMGIIVQAINKFALARHPGIYKQDYIDALYMFYHEKKPEDLVCPQTPEWKRTSDPDYHGTTVPAVDNYGHIPTQENIVRSEVLTNDDVLGDPIPPNQLRAMQEVCYELLKLGTGGRGRSQFPGSHPVSLNRENLQLLRQRYYYATWKADGTRYMMLITCDGCYLIDRKFLFQRINMRFPCRYSNGSTPERNHHYTLLDGEMIIDRDPQTNKQERRYLIYDLMAINQVSLTELPFYERWKLLEKEVIEPRNMERDGLSKSTNPYYRYDLEPFSVRRKGFWLLSTVSKLLHKFIPQLSHSSDGLVFQGWDDPYVPRTHEGLLKWKYPEMNSVDFLFEVGAGDRPLLFLFERGRKKLMEENVIFKDASDISSYSGKIIECYWDSVGRHWVCMRIRIDKATPNDINTYRKVMRSIKDNITEDVLLNEINETICLPLYADRIQRDIKAHQHMVSSRRNSPGIALYLCPQRSITNHCFVISVPEPSKMPLLPLCSMLFFFAFLLFLPLTPTFQIPLVAPVSKDPSTQLYTLSLFLKTPLQHTKLHLDLGSSLAWLLCDSTYNSSSSHHIPCNASLCDSFPSNACSNDTCALFPENPLTRTTLLDTALVDSLALPTYDTSSQSPLVLISDFIFSCATAHLLQGLATNVTGLAALGRSNYSLPAQVSTALSSPRSFSLCLPSSSNTGAAIFSSNTISYFFSSKIELTYTPLILNPVADTVVTHNSQPSDEYFINLTSIKINGKALPINASILTVDQTGFGGTKISTAEPYTVLESSIYKFFVQSFVNESSAFNLTVTEAVEPFGVCYPAGDLTETRVGPAVPTVDLVMQSEDVFWRIFGGNSMVRIEKGGVDLWCLGFVDGGSRRRTGVVIGGHQLEDNVVQFDLDSNRFGFTSSLLLQGAKCSVGAKPTQPLKNVPSSGQIPMMRPKEKVVLVMGATGSGKTRLSVDLATCFPSEIINSDKMQVYEGLDIVTNKASKEEQRGIPHHLLGTQNPNMEFNASDFCDVASRAIESITRRDKVPIVVGGSNSYMEALVERFGPRFEWCFLWVDVSMPVLHSYVARRVDDMLGGGMVNELRPFFNVNGDYSRGIRKAIGVPEFDAYFRREGVASGETRMRLLQEAVMDVKRNTCHLACKQLGRIHMLRSVKGWKIHRVCATSVFQKSGHEANEMWKNMVAQPCASIVSQFLYSSSHAASERLT</sequence>
<reference evidence="20" key="1">
    <citation type="submission" date="2023-10" db="EMBL/GenBank/DDBJ databases">
        <authorList>
            <person name="Domelevo Entfellner J.-B."/>
        </authorList>
    </citation>
    <scope>NUCLEOTIDE SEQUENCE</scope>
</reference>
<keyword evidence="8" id="KW-0203">Cytokinin biosynthesis</keyword>
<keyword evidence="12" id="KW-0809">Transit peptide</keyword>
<dbReference type="InterPro" id="IPR033868">
    <property type="entry name" value="Xylanase_inhibitor_I-like"/>
</dbReference>
<organism evidence="20 21">
    <name type="scientific">Sphenostylis stenocarpa</name>
    <dbReference type="NCBI Taxonomy" id="92480"/>
    <lineage>
        <taxon>Eukaryota</taxon>
        <taxon>Viridiplantae</taxon>
        <taxon>Streptophyta</taxon>
        <taxon>Embryophyta</taxon>
        <taxon>Tracheophyta</taxon>
        <taxon>Spermatophyta</taxon>
        <taxon>Magnoliopsida</taxon>
        <taxon>eudicotyledons</taxon>
        <taxon>Gunneridae</taxon>
        <taxon>Pentapetalae</taxon>
        <taxon>rosids</taxon>
        <taxon>fabids</taxon>
        <taxon>Fabales</taxon>
        <taxon>Fabaceae</taxon>
        <taxon>Papilionoideae</taxon>
        <taxon>50 kb inversion clade</taxon>
        <taxon>NPAAA clade</taxon>
        <taxon>indigoferoid/millettioid clade</taxon>
        <taxon>Phaseoleae</taxon>
        <taxon>Sphenostylis</taxon>
    </lineage>
</organism>
<dbReference type="InterPro" id="IPR051029">
    <property type="entry name" value="mRNA_Capping_Enz/RNA_Phosphat"/>
</dbReference>
<feature type="domain" description="Peptidase A1" evidence="19">
    <location>
        <begin position="704"/>
        <end position="1066"/>
    </location>
</feature>
<comment type="catalytic activity">
    <reaction evidence="15">
        <text>dimethylallyl diphosphate + ATP = N(6)-(dimethylallyl)adenosine 5'-triphosphate + diphosphate</text>
        <dbReference type="Rhea" id="RHEA:36331"/>
        <dbReference type="ChEBI" id="CHEBI:30616"/>
        <dbReference type="ChEBI" id="CHEBI:33019"/>
        <dbReference type="ChEBI" id="CHEBI:57623"/>
        <dbReference type="ChEBI" id="CHEBI:73532"/>
        <dbReference type="EC" id="2.5.1.112"/>
    </reaction>
</comment>
<dbReference type="InterPro" id="IPR027417">
    <property type="entry name" value="P-loop_NTPase"/>
</dbReference>
<evidence type="ECO:0000256" key="15">
    <source>
        <dbReference type="ARBA" id="ARBA00051744"/>
    </source>
</evidence>
<dbReference type="Pfam" id="PF01331">
    <property type="entry name" value="mRNA_cap_enzyme"/>
    <property type="match status" value="1"/>
</dbReference>
<dbReference type="FunFam" id="1.10.287.890:FF:000002">
    <property type="entry name" value="Adenylate isopentenyltransferase 5, chloroplastic"/>
    <property type="match status" value="1"/>
</dbReference>
<evidence type="ECO:0000256" key="8">
    <source>
        <dbReference type="ARBA" id="ARBA00022712"/>
    </source>
</evidence>
<dbReference type="CDD" id="cd05489">
    <property type="entry name" value="xylanase_inhibitor_I_like"/>
    <property type="match status" value="1"/>
</dbReference>
<evidence type="ECO:0000256" key="18">
    <source>
        <dbReference type="SAM" id="MobiDB-lite"/>
    </source>
</evidence>
<keyword evidence="11" id="KW-0067">ATP-binding</keyword>
<dbReference type="InterPro" id="IPR012340">
    <property type="entry name" value="NA-bd_OB-fold"/>
</dbReference>
<keyword evidence="21" id="KW-1185">Reference proteome</keyword>
<dbReference type="InterPro" id="IPR021109">
    <property type="entry name" value="Peptidase_aspartic_dom_sf"/>
</dbReference>
<gene>
    <name evidence="20" type="ORF">AYBTSS11_LOCUS3296</name>
</gene>
<dbReference type="PANTHER" id="PTHR10367">
    <property type="entry name" value="MRNA-CAPPING ENZYME"/>
    <property type="match status" value="1"/>
</dbReference>
<evidence type="ECO:0000256" key="10">
    <source>
        <dbReference type="ARBA" id="ARBA00022741"/>
    </source>
</evidence>
<dbReference type="SUPFAM" id="SSF52540">
    <property type="entry name" value="P-loop containing nucleoside triphosphate hydrolases"/>
    <property type="match status" value="1"/>
</dbReference>
<evidence type="ECO:0000256" key="13">
    <source>
        <dbReference type="ARBA" id="ARBA00023042"/>
    </source>
</evidence>
<comment type="function">
    <text evidence="17">Involved in cytokinin biosynthesis. Catalyzes the transfer of an isopentenyl group from dimethylallyl diphosphate (DMAPP) to ATP and ADP.</text>
</comment>
<dbReference type="Gene3D" id="3.40.50.300">
    <property type="entry name" value="P-loop containing nucleotide triphosphate hydrolases"/>
    <property type="match status" value="1"/>
</dbReference>
<dbReference type="InterPro" id="IPR032799">
    <property type="entry name" value="TAXi_C"/>
</dbReference>
<keyword evidence="4" id="KW-0964">Secreted</keyword>
<dbReference type="SUPFAM" id="SSF52799">
    <property type="entry name" value="(Phosphotyrosine protein) phosphatases II"/>
    <property type="match status" value="1"/>
</dbReference>
<evidence type="ECO:0000256" key="7">
    <source>
        <dbReference type="ARBA" id="ARBA00022695"/>
    </source>
</evidence>
<name>A0AA86SEP1_9FABA</name>
<dbReference type="GO" id="GO:0005525">
    <property type="term" value="F:GTP binding"/>
    <property type="evidence" value="ECO:0007669"/>
    <property type="project" value="UniProtKB-KW"/>
</dbReference>
<protein>
    <recommendedName>
        <fullName evidence="19">Peptidase A1 domain-containing protein</fullName>
    </recommendedName>
</protein>
<evidence type="ECO:0000256" key="11">
    <source>
        <dbReference type="ARBA" id="ARBA00022840"/>
    </source>
</evidence>
<dbReference type="Gene3D" id="2.40.70.10">
    <property type="entry name" value="Acid Proteases"/>
    <property type="match status" value="2"/>
</dbReference>
<evidence type="ECO:0000256" key="16">
    <source>
        <dbReference type="ARBA" id="ARBA00052386"/>
    </source>
</evidence>
<dbReference type="Gramene" id="rna-AYBTSS11_LOCUS3296">
    <property type="protein sequence ID" value="CAJ1905848.1"/>
    <property type="gene ID" value="gene-AYBTSS11_LOCUS3296"/>
</dbReference>
<keyword evidence="6" id="KW-0808">Transferase</keyword>
<evidence type="ECO:0000259" key="19">
    <source>
        <dbReference type="PROSITE" id="PS51767"/>
    </source>
</evidence>
<dbReference type="GO" id="GO:0004484">
    <property type="term" value="F:mRNA guanylyltransferase activity"/>
    <property type="evidence" value="ECO:0007669"/>
    <property type="project" value="InterPro"/>
</dbReference>
<dbReference type="InterPro" id="IPR013846">
    <property type="entry name" value="mRNA_cap_enzyme_C"/>
</dbReference>
<evidence type="ECO:0000256" key="17">
    <source>
        <dbReference type="ARBA" id="ARBA00055191"/>
    </source>
</evidence>
<keyword evidence="7" id="KW-0548">Nucleotidyltransferase</keyword>
<dbReference type="GO" id="GO:0009824">
    <property type="term" value="F:AMP dimethylallyltransferase activity"/>
    <property type="evidence" value="ECO:0007669"/>
    <property type="project" value="UniProtKB-ARBA"/>
</dbReference>
<feature type="compositionally biased region" description="Basic and acidic residues" evidence="18">
    <location>
        <begin position="1"/>
        <end position="12"/>
    </location>
</feature>
<evidence type="ECO:0000256" key="4">
    <source>
        <dbReference type="ARBA" id="ARBA00022525"/>
    </source>
</evidence>
<dbReference type="GO" id="GO:0005524">
    <property type="term" value="F:ATP binding"/>
    <property type="evidence" value="ECO:0007669"/>
    <property type="project" value="UniProtKB-KW"/>
</dbReference>
<dbReference type="InterPro" id="IPR029021">
    <property type="entry name" value="Prot-tyrosine_phosphatase-like"/>
</dbReference>
<evidence type="ECO:0000313" key="20">
    <source>
        <dbReference type="EMBL" id="CAJ1905848.1"/>
    </source>
</evidence>
<keyword evidence="5" id="KW-0507">mRNA processing</keyword>
<keyword evidence="9" id="KW-0732">Signal</keyword>
<evidence type="ECO:0000256" key="3">
    <source>
        <dbReference type="ARBA" id="ARBA00007447"/>
    </source>
</evidence>
<evidence type="ECO:0000256" key="2">
    <source>
        <dbReference type="ARBA" id="ARBA00005842"/>
    </source>
</evidence>
<dbReference type="GO" id="GO:0005737">
    <property type="term" value="C:cytoplasm"/>
    <property type="evidence" value="ECO:0007669"/>
    <property type="project" value="UniProtKB-ARBA"/>
</dbReference>
<dbReference type="Pfam" id="PF01715">
    <property type="entry name" value="IPPT"/>
    <property type="match status" value="2"/>
</dbReference>
<dbReference type="FunFam" id="2.40.70.10:FF:000041">
    <property type="entry name" value="Basic 7S globulin"/>
    <property type="match status" value="1"/>
</dbReference>
<dbReference type="Gene3D" id="3.90.190.10">
    <property type="entry name" value="Protein tyrosine phosphatase superfamily"/>
    <property type="match status" value="2"/>
</dbReference>
<dbReference type="GO" id="GO:0005576">
    <property type="term" value="C:extracellular region"/>
    <property type="evidence" value="ECO:0007669"/>
    <property type="project" value="UniProtKB-SubCell"/>
</dbReference>